<accession>A0A158KP41</accession>
<name>A0A158KP41_9BURK</name>
<reference evidence="1" key="1">
    <citation type="submission" date="2016-01" db="EMBL/GenBank/DDBJ databases">
        <authorList>
            <person name="Peeters C."/>
        </authorList>
    </citation>
    <scope>NUCLEOTIDE SEQUENCE [LARGE SCALE GENOMIC DNA]</scope>
    <source>
        <strain evidence="1">LMG 22937</strain>
    </source>
</reference>
<dbReference type="EMBL" id="FCOL02000085">
    <property type="protein sequence ID" value="SAL82916.1"/>
    <property type="molecule type" value="Genomic_DNA"/>
</dbReference>
<evidence type="ECO:0000313" key="2">
    <source>
        <dbReference type="Proteomes" id="UP000054925"/>
    </source>
</evidence>
<keyword evidence="2" id="KW-1185">Reference proteome</keyword>
<dbReference type="AlphaFoldDB" id="A0A158KP41"/>
<gene>
    <name evidence="1" type="ORF">AWB67_06261</name>
</gene>
<comment type="caution">
    <text evidence="1">The sequence shown here is derived from an EMBL/GenBank/DDBJ whole genome shotgun (WGS) entry which is preliminary data.</text>
</comment>
<proteinExistence type="predicted"/>
<protein>
    <submittedName>
        <fullName evidence="1">Uncharacterized protein</fullName>
    </submittedName>
</protein>
<organism evidence="1 2">
    <name type="scientific">Caballeronia terrestris</name>
    <dbReference type="NCBI Taxonomy" id="1226301"/>
    <lineage>
        <taxon>Bacteria</taxon>
        <taxon>Pseudomonadati</taxon>
        <taxon>Pseudomonadota</taxon>
        <taxon>Betaproteobacteria</taxon>
        <taxon>Burkholderiales</taxon>
        <taxon>Burkholderiaceae</taxon>
        <taxon>Caballeronia</taxon>
    </lineage>
</organism>
<dbReference type="Proteomes" id="UP000054925">
    <property type="component" value="Unassembled WGS sequence"/>
</dbReference>
<evidence type="ECO:0000313" key="1">
    <source>
        <dbReference type="EMBL" id="SAL82916.1"/>
    </source>
</evidence>
<sequence>MDSPQVRFQGFSLPSHTSFAAGTYSVTLFIRAPNGLQRASELISNCPCQTDARKFAIEYGMAQIAERPLPDAAWA</sequence>